<dbReference type="PIRSF" id="PIRSF005739">
    <property type="entry name" value="O-mtase"/>
    <property type="match status" value="1"/>
</dbReference>
<feature type="domain" description="O-methyltransferase dimerisation" evidence="6">
    <location>
        <begin position="50"/>
        <end position="113"/>
    </location>
</feature>
<name>Q07S07_RHOP5</name>
<dbReference type="AlphaFoldDB" id="Q07S07"/>
<sequence>MESTKLHMSLRDRLLAFRDSVISNPGFQRFAALFPLMRPVARRRAGAMFDLCAGFVYSQILLACVRLRLLDELARGPVGTAELATRLSLPRESMQLLLDAAVALELAQPRSRDRYGLGLLGAELRGNPGVTAMIEHHAFLYNDLRDPVALLRGEAGSGQLSGYWPYANADSPANLSGDEVAPYTALMSASQPMIAQHVLHVYNFRTHRCLLDVGGGDGAFIGAVAAQAPQLRCMLFDLPAVAEQAAARFQAKGLSSRATALGGSFLTDPLPQGADVISLVRVLHDHDDDTVMTLLRAARAALPADGTLVVAEPMVGGGGAENFGAAYFAFYLLAMGSGKPRSFARISGMLGDSGFSGIKILPTAMPLVTSVITAGTAPTMC</sequence>
<dbReference type="InterPro" id="IPR029063">
    <property type="entry name" value="SAM-dependent_MTases_sf"/>
</dbReference>
<keyword evidence="3" id="KW-0949">S-adenosyl-L-methionine</keyword>
<dbReference type="PROSITE" id="PS51683">
    <property type="entry name" value="SAM_OMT_II"/>
    <property type="match status" value="1"/>
</dbReference>
<dbReference type="SUPFAM" id="SSF53335">
    <property type="entry name" value="S-adenosyl-L-methionine-dependent methyltransferases"/>
    <property type="match status" value="1"/>
</dbReference>
<dbReference type="InterPro" id="IPR001077">
    <property type="entry name" value="COMT_C"/>
</dbReference>
<keyword evidence="2 7" id="KW-0808">Transferase</keyword>
<dbReference type="Gene3D" id="3.40.50.150">
    <property type="entry name" value="Vaccinia Virus protein VP39"/>
    <property type="match status" value="1"/>
</dbReference>
<dbReference type="PANTHER" id="PTHR43712:SF2">
    <property type="entry name" value="O-METHYLTRANSFERASE CICE"/>
    <property type="match status" value="1"/>
</dbReference>
<dbReference type="Pfam" id="PF00891">
    <property type="entry name" value="Methyltransf_2"/>
    <property type="match status" value="1"/>
</dbReference>
<dbReference type="SUPFAM" id="SSF46785">
    <property type="entry name" value="Winged helix' DNA-binding domain"/>
    <property type="match status" value="1"/>
</dbReference>
<dbReference type="InterPro" id="IPR016461">
    <property type="entry name" value="COMT-like"/>
</dbReference>
<dbReference type="Gene3D" id="1.10.287.1350">
    <property type="match status" value="1"/>
</dbReference>
<evidence type="ECO:0000256" key="4">
    <source>
        <dbReference type="PIRSR" id="PIRSR005739-1"/>
    </source>
</evidence>
<proteinExistence type="predicted"/>
<dbReference type="Pfam" id="PF08100">
    <property type="entry name" value="Dimerisation"/>
    <property type="match status" value="1"/>
</dbReference>
<dbReference type="HOGENOM" id="CLU_005533_12_0_5"/>
<dbReference type="eggNOG" id="COG2226">
    <property type="taxonomic scope" value="Bacteria"/>
</dbReference>
<evidence type="ECO:0000256" key="3">
    <source>
        <dbReference type="ARBA" id="ARBA00022691"/>
    </source>
</evidence>
<dbReference type="GO" id="GO:0046983">
    <property type="term" value="F:protein dimerization activity"/>
    <property type="evidence" value="ECO:0007669"/>
    <property type="project" value="InterPro"/>
</dbReference>
<dbReference type="KEGG" id="rpe:RPE_1325"/>
<organism evidence="7">
    <name type="scientific">Rhodopseudomonas palustris (strain BisA53)</name>
    <dbReference type="NCBI Taxonomy" id="316055"/>
    <lineage>
        <taxon>Bacteria</taxon>
        <taxon>Pseudomonadati</taxon>
        <taxon>Pseudomonadota</taxon>
        <taxon>Alphaproteobacteria</taxon>
        <taxon>Hyphomicrobiales</taxon>
        <taxon>Nitrobacteraceae</taxon>
        <taxon>Rhodopseudomonas</taxon>
    </lineage>
</organism>
<dbReference type="InterPro" id="IPR036388">
    <property type="entry name" value="WH-like_DNA-bd_sf"/>
</dbReference>
<evidence type="ECO:0000256" key="1">
    <source>
        <dbReference type="ARBA" id="ARBA00022603"/>
    </source>
</evidence>
<reference evidence="7" key="1">
    <citation type="submission" date="2006-09" db="EMBL/GenBank/DDBJ databases">
        <title>Complete sequence of Rhodopseudomonas palustris BisA53.</title>
        <authorList>
            <consortium name="US DOE Joint Genome Institute"/>
            <person name="Copeland A."/>
            <person name="Lucas S."/>
            <person name="Lapidus A."/>
            <person name="Barry K."/>
            <person name="Detter J.C."/>
            <person name="Glavina del Rio T."/>
            <person name="Hammon N."/>
            <person name="Israni S."/>
            <person name="Dalin E."/>
            <person name="Tice H."/>
            <person name="Pitluck S."/>
            <person name="Chain P."/>
            <person name="Malfatti S."/>
            <person name="Shin M."/>
            <person name="Vergez L."/>
            <person name="Schmutz J."/>
            <person name="Larimer F."/>
            <person name="Land M."/>
            <person name="Hauser L."/>
            <person name="Pelletier D.A."/>
            <person name="Kyrpides N."/>
            <person name="Kim E."/>
            <person name="Harwood C.S."/>
            <person name="Oda Y."/>
            <person name="Richardson P."/>
        </authorList>
    </citation>
    <scope>NUCLEOTIDE SEQUENCE [LARGE SCALE GENOMIC DNA]</scope>
    <source>
        <strain evidence="7">BisA53</strain>
    </source>
</reference>
<gene>
    <name evidence="7" type="ordered locus">RPE_1325</name>
</gene>
<evidence type="ECO:0000313" key="7">
    <source>
        <dbReference type="EMBL" id="ABJ05277.1"/>
    </source>
</evidence>
<dbReference type="InterPro" id="IPR012967">
    <property type="entry name" value="COMT_dimerisation"/>
</dbReference>
<dbReference type="EMBL" id="CP000463">
    <property type="protein sequence ID" value="ABJ05277.1"/>
    <property type="molecule type" value="Genomic_DNA"/>
</dbReference>
<dbReference type="STRING" id="316055.RPE_1325"/>
<evidence type="ECO:0000259" key="6">
    <source>
        <dbReference type="Pfam" id="PF08100"/>
    </source>
</evidence>
<dbReference type="InterPro" id="IPR036390">
    <property type="entry name" value="WH_DNA-bd_sf"/>
</dbReference>
<keyword evidence="1 7" id="KW-0489">Methyltransferase</keyword>
<protein>
    <submittedName>
        <fullName evidence="7">Hydroxyneurosporene-O-methyltransferase</fullName>
        <ecNumber evidence="7">2.1.1.-</ecNumber>
    </submittedName>
</protein>
<feature type="domain" description="O-methyltransferase C-terminal" evidence="5">
    <location>
        <begin position="176"/>
        <end position="356"/>
    </location>
</feature>
<feature type="active site" description="Proton acceptor" evidence="4">
    <location>
        <position position="284"/>
    </location>
</feature>
<evidence type="ECO:0000259" key="5">
    <source>
        <dbReference type="Pfam" id="PF00891"/>
    </source>
</evidence>
<dbReference type="EC" id="2.1.1.-" evidence="7"/>
<dbReference type="Gene3D" id="1.10.10.10">
    <property type="entry name" value="Winged helix-like DNA-binding domain superfamily/Winged helix DNA-binding domain"/>
    <property type="match status" value="1"/>
</dbReference>
<accession>Q07S07</accession>
<evidence type="ECO:0000256" key="2">
    <source>
        <dbReference type="ARBA" id="ARBA00022679"/>
    </source>
</evidence>
<dbReference type="GO" id="GO:0008171">
    <property type="term" value="F:O-methyltransferase activity"/>
    <property type="evidence" value="ECO:0007669"/>
    <property type="project" value="InterPro"/>
</dbReference>
<dbReference type="PANTHER" id="PTHR43712">
    <property type="entry name" value="PUTATIVE (AFU_ORTHOLOGUE AFUA_4G14580)-RELATED"/>
    <property type="match status" value="1"/>
</dbReference>
<dbReference type="GO" id="GO:0032259">
    <property type="term" value="P:methylation"/>
    <property type="evidence" value="ECO:0007669"/>
    <property type="project" value="UniProtKB-KW"/>
</dbReference>